<gene>
    <name evidence="2" type="ORF">HNY73_003092</name>
</gene>
<reference evidence="2" key="1">
    <citation type="journal article" date="2020" name="bioRxiv">
        <title>Chromosome-level reference genome of the European wasp spider Argiope bruennichi: a resource for studies on range expansion and evolutionary adaptation.</title>
        <authorList>
            <person name="Sheffer M.M."/>
            <person name="Hoppe A."/>
            <person name="Krehenwinkel H."/>
            <person name="Uhl G."/>
            <person name="Kuss A.W."/>
            <person name="Jensen L."/>
            <person name="Jensen C."/>
            <person name="Gillespie R.G."/>
            <person name="Hoff K.J."/>
            <person name="Prost S."/>
        </authorList>
    </citation>
    <scope>NUCLEOTIDE SEQUENCE</scope>
</reference>
<reference evidence="2" key="2">
    <citation type="submission" date="2020-06" db="EMBL/GenBank/DDBJ databases">
        <authorList>
            <person name="Sheffer M."/>
        </authorList>
    </citation>
    <scope>NUCLEOTIDE SEQUENCE</scope>
</reference>
<feature type="chain" id="PRO_5035866434" evidence="1">
    <location>
        <begin position="24"/>
        <end position="113"/>
    </location>
</feature>
<feature type="signal peptide" evidence="1">
    <location>
        <begin position="1"/>
        <end position="23"/>
    </location>
</feature>
<proteinExistence type="predicted"/>
<name>A0A8T0G079_ARGBR</name>
<evidence type="ECO:0000313" key="2">
    <source>
        <dbReference type="EMBL" id="KAF8795219.1"/>
    </source>
</evidence>
<sequence>MDFVNSKTAFALVFFCLLISSEAQRRTQYGNGNEDDMVVFQNATERIIRHLHHVAHNSTEKGLIKTVAQFGAADETENAISVGDDFAGSAARALDDKLTDVVTGVLGGVANLL</sequence>
<evidence type="ECO:0000256" key="1">
    <source>
        <dbReference type="SAM" id="SignalP"/>
    </source>
</evidence>
<comment type="caution">
    <text evidence="2">The sequence shown here is derived from an EMBL/GenBank/DDBJ whole genome shotgun (WGS) entry which is preliminary data.</text>
</comment>
<keyword evidence="1" id="KW-0732">Signal</keyword>
<organism evidence="2 3">
    <name type="scientific">Argiope bruennichi</name>
    <name type="common">Wasp spider</name>
    <name type="synonym">Aranea bruennichi</name>
    <dbReference type="NCBI Taxonomy" id="94029"/>
    <lineage>
        <taxon>Eukaryota</taxon>
        <taxon>Metazoa</taxon>
        <taxon>Ecdysozoa</taxon>
        <taxon>Arthropoda</taxon>
        <taxon>Chelicerata</taxon>
        <taxon>Arachnida</taxon>
        <taxon>Araneae</taxon>
        <taxon>Araneomorphae</taxon>
        <taxon>Entelegynae</taxon>
        <taxon>Araneoidea</taxon>
        <taxon>Araneidae</taxon>
        <taxon>Argiope</taxon>
    </lineage>
</organism>
<dbReference type="Proteomes" id="UP000807504">
    <property type="component" value="Unassembled WGS sequence"/>
</dbReference>
<accession>A0A8T0G079</accession>
<keyword evidence="3" id="KW-1185">Reference proteome</keyword>
<evidence type="ECO:0000313" key="3">
    <source>
        <dbReference type="Proteomes" id="UP000807504"/>
    </source>
</evidence>
<dbReference type="EMBL" id="JABXBU010000002">
    <property type="protein sequence ID" value="KAF8795219.1"/>
    <property type="molecule type" value="Genomic_DNA"/>
</dbReference>
<dbReference type="AlphaFoldDB" id="A0A8T0G079"/>
<protein>
    <submittedName>
        <fullName evidence="2">Uncharacterized protein</fullName>
    </submittedName>
</protein>